<keyword evidence="3" id="KW-1185">Reference proteome</keyword>
<protein>
    <submittedName>
        <fullName evidence="2">Putative N-acetyltransferase YhbS</fullName>
    </submittedName>
</protein>
<dbReference type="CDD" id="cd04301">
    <property type="entry name" value="NAT_SF"/>
    <property type="match status" value="1"/>
</dbReference>
<organism evidence="2 3">
    <name type="scientific">Roseibium hamelinense</name>
    <dbReference type="NCBI Taxonomy" id="150831"/>
    <lineage>
        <taxon>Bacteria</taxon>
        <taxon>Pseudomonadati</taxon>
        <taxon>Pseudomonadota</taxon>
        <taxon>Alphaproteobacteria</taxon>
        <taxon>Hyphomicrobiales</taxon>
        <taxon>Stappiaceae</taxon>
        <taxon>Roseibium</taxon>
    </lineage>
</organism>
<gene>
    <name evidence="2" type="ORF">JM93_02808</name>
</gene>
<dbReference type="EMBL" id="VLLF01000006">
    <property type="protein sequence ID" value="TWI86100.1"/>
    <property type="molecule type" value="Genomic_DNA"/>
</dbReference>
<reference evidence="2 3" key="1">
    <citation type="submission" date="2019-07" db="EMBL/GenBank/DDBJ databases">
        <title>Genomic Encyclopedia of Archaeal and Bacterial Type Strains, Phase II (KMG-II): from individual species to whole genera.</title>
        <authorList>
            <person name="Goeker M."/>
        </authorList>
    </citation>
    <scope>NUCLEOTIDE SEQUENCE [LARGE SCALE GENOMIC DNA]</scope>
    <source>
        <strain evidence="2 3">ATCC BAA-252</strain>
    </source>
</reference>
<evidence type="ECO:0000313" key="2">
    <source>
        <dbReference type="EMBL" id="TWI86100.1"/>
    </source>
</evidence>
<evidence type="ECO:0000313" key="3">
    <source>
        <dbReference type="Proteomes" id="UP000320593"/>
    </source>
</evidence>
<dbReference type="GO" id="GO:0016747">
    <property type="term" value="F:acyltransferase activity, transferring groups other than amino-acyl groups"/>
    <property type="evidence" value="ECO:0007669"/>
    <property type="project" value="InterPro"/>
</dbReference>
<dbReference type="RefSeq" id="WP_145344297.1">
    <property type="nucleotide sequence ID" value="NZ_SMLY01000074.1"/>
</dbReference>
<dbReference type="Pfam" id="PF00583">
    <property type="entry name" value="Acetyltransf_1"/>
    <property type="match status" value="1"/>
</dbReference>
<dbReference type="PROSITE" id="PS51186">
    <property type="entry name" value="GNAT"/>
    <property type="match status" value="1"/>
</dbReference>
<sequence length="167" mass="17841">MIPTKWFVRPEEATDAAQIESLQAEAFGPGRFVRTAFQMREGVPHCPKLSFVGLSGRELAGSVRMTPIYIGAAPAYLLGPLTVAPAYKNQGLGRLLLKTAVEEAGKASETAILLVGDAAYYGPYGFQPVSYGSITMPGPVDPARLLIACLKGANQPAGKAFARRFWP</sequence>
<accession>A0A562SZH0</accession>
<dbReference type="SUPFAM" id="SSF55729">
    <property type="entry name" value="Acyl-CoA N-acyltransferases (Nat)"/>
    <property type="match status" value="1"/>
</dbReference>
<feature type="domain" description="N-acetyltransferase" evidence="1">
    <location>
        <begin position="6"/>
        <end position="147"/>
    </location>
</feature>
<dbReference type="OrthoDB" id="9815099at2"/>
<dbReference type="Proteomes" id="UP000320593">
    <property type="component" value="Unassembled WGS sequence"/>
</dbReference>
<proteinExistence type="predicted"/>
<dbReference type="AlphaFoldDB" id="A0A562SZH0"/>
<dbReference type="InterPro" id="IPR000182">
    <property type="entry name" value="GNAT_dom"/>
</dbReference>
<dbReference type="Gene3D" id="3.40.630.30">
    <property type="match status" value="1"/>
</dbReference>
<evidence type="ECO:0000259" key="1">
    <source>
        <dbReference type="PROSITE" id="PS51186"/>
    </source>
</evidence>
<keyword evidence="2" id="KW-0808">Transferase</keyword>
<name>A0A562SZH0_9HYPH</name>
<dbReference type="InterPro" id="IPR016181">
    <property type="entry name" value="Acyl_CoA_acyltransferase"/>
</dbReference>
<comment type="caution">
    <text evidence="2">The sequence shown here is derived from an EMBL/GenBank/DDBJ whole genome shotgun (WGS) entry which is preliminary data.</text>
</comment>